<gene>
    <name evidence="1" type="ORF">DW914_18435</name>
</gene>
<comment type="caution">
    <text evidence="1">The sequence shown here is derived from an EMBL/GenBank/DDBJ whole genome shotgun (WGS) entry which is preliminary data.</text>
</comment>
<dbReference type="AlphaFoldDB" id="A0A3R6E180"/>
<accession>A0A3R6E180</accession>
<evidence type="ECO:0000313" key="2">
    <source>
        <dbReference type="Proteomes" id="UP000283492"/>
    </source>
</evidence>
<dbReference type="RefSeq" id="WP_118583857.1">
    <property type="nucleotide sequence ID" value="NZ_CATWND010000033.1"/>
</dbReference>
<organism evidence="1 2">
    <name type="scientific">Roseburia inulinivorans</name>
    <dbReference type="NCBI Taxonomy" id="360807"/>
    <lineage>
        <taxon>Bacteria</taxon>
        <taxon>Bacillati</taxon>
        <taxon>Bacillota</taxon>
        <taxon>Clostridia</taxon>
        <taxon>Lachnospirales</taxon>
        <taxon>Lachnospiraceae</taxon>
        <taxon>Roseburia</taxon>
    </lineage>
</organism>
<protein>
    <submittedName>
        <fullName evidence="1">Uncharacterized protein</fullName>
    </submittedName>
</protein>
<proteinExistence type="predicted"/>
<name>A0A3R6E180_9FIRM</name>
<evidence type="ECO:0000313" key="1">
    <source>
        <dbReference type="EMBL" id="RHA82393.1"/>
    </source>
</evidence>
<dbReference type="Proteomes" id="UP000283492">
    <property type="component" value="Unassembled WGS sequence"/>
</dbReference>
<sequence length="135" mass="14910">MCLAYQSGEETKLFLPDEYYQKLDDNIARAIEARDAEVSRIKGLSKTQQSNVATVVAGVDIRTGEVYVGVKNTRVYKGNATCAEDIVFRGLGGNTNANIIMTPAIRPGKNEVIPVCTRCQTKYPRNQFVKGTTFQ</sequence>
<reference evidence="1 2" key="1">
    <citation type="submission" date="2018-08" db="EMBL/GenBank/DDBJ databases">
        <title>A genome reference for cultivated species of the human gut microbiota.</title>
        <authorList>
            <person name="Zou Y."/>
            <person name="Xue W."/>
            <person name="Luo G."/>
        </authorList>
    </citation>
    <scope>NUCLEOTIDE SEQUENCE [LARGE SCALE GENOMIC DNA]</scope>
    <source>
        <strain evidence="1 2">AM42-1AC</strain>
    </source>
</reference>
<dbReference type="EMBL" id="QSFX01000057">
    <property type="protein sequence ID" value="RHA82393.1"/>
    <property type="molecule type" value="Genomic_DNA"/>
</dbReference>